<evidence type="ECO:0000259" key="5">
    <source>
        <dbReference type="Pfam" id="PF00456"/>
    </source>
</evidence>
<keyword evidence="4" id="KW-0472">Membrane</keyword>
<evidence type="ECO:0000256" key="3">
    <source>
        <dbReference type="ARBA" id="ARBA00023052"/>
    </source>
</evidence>
<dbReference type="EMBL" id="CP002541">
    <property type="protein sequence ID" value="ADY14085.1"/>
    <property type="molecule type" value="Genomic_DNA"/>
</dbReference>
<keyword evidence="6" id="KW-0808">Transferase</keyword>
<dbReference type="HOGENOM" id="CLU_009227_4_1_12"/>
<dbReference type="PANTHER" id="PTHR47514">
    <property type="entry name" value="TRANSKETOLASE N-TERMINAL SECTION-RELATED"/>
    <property type="match status" value="1"/>
</dbReference>
<keyword evidence="4" id="KW-0812">Transmembrane</keyword>
<dbReference type="Pfam" id="PF00456">
    <property type="entry name" value="Transketolase_N"/>
    <property type="match status" value="1"/>
</dbReference>
<dbReference type="AlphaFoldDB" id="F0RSH2"/>
<evidence type="ECO:0000313" key="7">
    <source>
        <dbReference type="Proteomes" id="UP000008466"/>
    </source>
</evidence>
<dbReference type="CDD" id="cd02012">
    <property type="entry name" value="TPP_TK"/>
    <property type="match status" value="1"/>
</dbReference>
<dbReference type="GO" id="GO:0004802">
    <property type="term" value="F:transketolase activity"/>
    <property type="evidence" value="ECO:0007669"/>
    <property type="project" value="UniProtKB-EC"/>
</dbReference>
<dbReference type="RefSeq" id="WP_013607934.1">
    <property type="nucleotide sequence ID" value="NC_015152.1"/>
</dbReference>
<feature type="transmembrane region" description="Helical" evidence="4">
    <location>
        <begin position="21"/>
        <end position="48"/>
    </location>
</feature>
<keyword evidence="4" id="KW-1133">Transmembrane helix</keyword>
<keyword evidence="7" id="KW-1185">Reference proteome</keyword>
<gene>
    <name evidence="6" type="ordered locus">SpiBuddy_2266</name>
</gene>
<comment type="similarity">
    <text evidence="2">Belongs to the transketolase family.</text>
</comment>
<feature type="domain" description="Transketolase N-terminal" evidence="5">
    <location>
        <begin position="13"/>
        <end position="257"/>
    </location>
</feature>
<dbReference type="InterPro" id="IPR005474">
    <property type="entry name" value="Transketolase_N"/>
</dbReference>
<keyword evidence="3" id="KW-0786">Thiamine pyrophosphate</keyword>
<accession>F0RSH2</accession>
<dbReference type="InterPro" id="IPR029061">
    <property type="entry name" value="THDP-binding"/>
</dbReference>
<dbReference type="PANTHER" id="PTHR47514:SF1">
    <property type="entry name" value="TRANSKETOLASE N-TERMINAL SECTION-RELATED"/>
    <property type="match status" value="1"/>
</dbReference>
<organism evidence="6 7">
    <name type="scientific">Sphaerochaeta globosa (strain ATCC BAA-1886 / DSM 22777 / Buddy)</name>
    <name type="common">Spirochaeta sp. (strain Buddy)</name>
    <dbReference type="NCBI Taxonomy" id="158189"/>
    <lineage>
        <taxon>Bacteria</taxon>
        <taxon>Pseudomonadati</taxon>
        <taxon>Spirochaetota</taxon>
        <taxon>Spirochaetia</taxon>
        <taxon>Spirochaetales</taxon>
        <taxon>Sphaerochaetaceae</taxon>
        <taxon>Sphaerochaeta</taxon>
    </lineage>
</organism>
<dbReference type="OrthoDB" id="8732661at2"/>
<dbReference type="Gene3D" id="3.40.50.970">
    <property type="match status" value="1"/>
</dbReference>
<dbReference type="eggNOG" id="COG3959">
    <property type="taxonomic scope" value="Bacteria"/>
</dbReference>
<proteinExistence type="inferred from homology"/>
<sequence>MLTSQELQHLSDFAKEIRKKTLYTIGNLGVGHIGGALSIAELLALLYAKVMRIDPSNPGWKDRDLLVLSKGHAGPALYATLALKGYFPLSELDTLNQGGTNLPSHCDRTKTVGIDMTTGSLGQGLSAACGLAYANRIDKKDAYVYAVIGDGESQEGQNWEAAMFASHYKLSHLIAFTDNNKMQIDGLTDDIMSLGDLELKWKSFGWYTQRVDGHNLEAMETAIEQAKNQKNLPSMIILDTIKGKGASFCENKVTNHNMNFDLQIANQAIAELG</sequence>
<reference evidence="7" key="1">
    <citation type="submission" date="2011-02" db="EMBL/GenBank/DDBJ databases">
        <title>Complete sequence of Spirochaeta sp. Buddy.</title>
        <authorList>
            <person name="Lucas S."/>
            <person name="Copeland A."/>
            <person name="Lapidus A."/>
            <person name="Cheng J.-F."/>
            <person name="Goodwin L."/>
            <person name="Pitluck S."/>
            <person name="Zeytun A."/>
            <person name="Detter J.C."/>
            <person name="Han C."/>
            <person name="Tapia R."/>
            <person name="Land M."/>
            <person name="Hauser L."/>
            <person name="Kyrpides N."/>
            <person name="Ivanova N."/>
            <person name="Mikhailova N."/>
            <person name="Pagani I."/>
            <person name="Ritalahti K.M."/>
            <person name="Loeffler F.E."/>
            <person name="Woyke T."/>
        </authorList>
    </citation>
    <scope>NUCLEOTIDE SEQUENCE [LARGE SCALE GENOMIC DNA]</scope>
    <source>
        <strain evidence="7">ATCC BAA-1886 / DSM 22777 / Buddy</strain>
    </source>
</reference>
<dbReference type="KEGG" id="sbu:SpiBuddy_2266"/>
<evidence type="ECO:0000256" key="1">
    <source>
        <dbReference type="ARBA" id="ARBA00001964"/>
    </source>
</evidence>
<dbReference type="Proteomes" id="UP000008466">
    <property type="component" value="Chromosome"/>
</dbReference>
<evidence type="ECO:0000256" key="2">
    <source>
        <dbReference type="ARBA" id="ARBA00007131"/>
    </source>
</evidence>
<evidence type="ECO:0000256" key="4">
    <source>
        <dbReference type="SAM" id="Phobius"/>
    </source>
</evidence>
<dbReference type="STRING" id="158189.SpiBuddy_2266"/>
<dbReference type="SUPFAM" id="SSF52518">
    <property type="entry name" value="Thiamin diphosphate-binding fold (THDP-binding)"/>
    <property type="match status" value="1"/>
</dbReference>
<protein>
    <submittedName>
        <fullName evidence="6">Transketolase</fullName>
        <ecNumber evidence="6">2.2.1.1</ecNumber>
    </submittedName>
</protein>
<name>F0RSH2_SPHGB</name>
<comment type="cofactor">
    <cofactor evidence="1">
        <name>thiamine diphosphate</name>
        <dbReference type="ChEBI" id="CHEBI:58937"/>
    </cofactor>
</comment>
<evidence type="ECO:0000313" key="6">
    <source>
        <dbReference type="EMBL" id="ADY14085.1"/>
    </source>
</evidence>
<dbReference type="EC" id="2.2.1.1" evidence="6"/>